<evidence type="ECO:0000313" key="2">
    <source>
        <dbReference type="Proteomes" id="UP000310200"/>
    </source>
</evidence>
<dbReference type="AlphaFoldDB" id="A0A4S2KAZ4"/>
<dbReference type="EMBL" id="QBLH01002887">
    <property type="protein sequence ID" value="TGZ46413.1"/>
    <property type="molecule type" value="Genomic_DNA"/>
</dbReference>
<gene>
    <name evidence="1" type="ORF">DBV15_03649</name>
</gene>
<comment type="caution">
    <text evidence="1">The sequence shown here is derived from an EMBL/GenBank/DDBJ whole genome shotgun (WGS) entry which is preliminary data.</text>
</comment>
<name>A0A4S2KAZ4_9HYME</name>
<keyword evidence="2" id="KW-1185">Reference proteome</keyword>
<reference evidence="1 2" key="1">
    <citation type="journal article" date="2019" name="Philos. Trans. R. Soc. Lond., B, Biol. Sci.">
        <title>Ant behaviour and brain gene expression of defending hosts depend on the ecological success of the intruding social parasite.</title>
        <authorList>
            <person name="Kaur R."/>
            <person name="Stoldt M."/>
            <person name="Jongepier E."/>
            <person name="Feldmeyer B."/>
            <person name="Menzel F."/>
            <person name="Bornberg-Bauer E."/>
            <person name="Foitzik S."/>
        </authorList>
    </citation>
    <scope>NUCLEOTIDE SEQUENCE [LARGE SCALE GENOMIC DNA]</scope>
    <source>
        <tissue evidence="1">Whole body</tissue>
    </source>
</reference>
<evidence type="ECO:0000313" key="1">
    <source>
        <dbReference type="EMBL" id="TGZ46413.1"/>
    </source>
</evidence>
<sequence>MPKQESECETRIVKTYTPKLLQFFPVETAEPLGPASLRLCKSDKRNRFDVVARENALQDNCVYGERERERESKREKEDAFVCVYRANSERSFVEARPTIALSVARSHHLT</sequence>
<dbReference type="Proteomes" id="UP000310200">
    <property type="component" value="Unassembled WGS sequence"/>
</dbReference>
<proteinExistence type="predicted"/>
<protein>
    <submittedName>
        <fullName evidence="1">Uncharacterized protein</fullName>
    </submittedName>
</protein>
<accession>A0A4S2KAZ4</accession>
<organism evidence="1 2">
    <name type="scientific">Temnothorax longispinosus</name>
    <dbReference type="NCBI Taxonomy" id="300112"/>
    <lineage>
        <taxon>Eukaryota</taxon>
        <taxon>Metazoa</taxon>
        <taxon>Ecdysozoa</taxon>
        <taxon>Arthropoda</taxon>
        <taxon>Hexapoda</taxon>
        <taxon>Insecta</taxon>
        <taxon>Pterygota</taxon>
        <taxon>Neoptera</taxon>
        <taxon>Endopterygota</taxon>
        <taxon>Hymenoptera</taxon>
        <taxon>Apocrita</taxon>
        <taxon>Aculeata</taxon>
        <taxon>Formicoidea</taxon>
        <taxon>Formicidae</taxon>
        <taxon>Myrmicinae</taxon>
        <taxon>Temnothorax</taxon>
    </lineage>
</organism>